<gene>
    <name evidence="4" type="ORF">SAMN04488038_101492</name>
</gene>
<feature type="domain" description="Carbohydrate kinase PfkB" evidence="3">
    <location>
        <begin position="13"/>
        <end position="282"/>
    </location>
</feature>
<keyword evidence="1" id="KW-0808">Transferase</keyword>
<keyword evidence="2 4" id="KW-0418">Kinase</keyword>
<proteinExistence type="predicted"/>
<dbReference type="GO" id="GO:0016301">
    <property type="term" value="F:kinase activity"/>
    <property type="evidence" value="ECO:0007669"/>
    <property type="project" value="UniProtKB-KW"/>
</dbReference>
<dbReference type="Gene3D" id="3.40.1190.20">
    <property type="match status" value="1"/>
</dbReference>
<dbReference type="PANTHER" id="PTHR10584:SF166">
    <property type="entry name" value="RIBOKINASE"/>
    <property type="match status" value="1"/>
</dbReference>
<dbReference type="OrthoDB" id="9779730at2"/>
<keyword evidence="5" id="KW-1185">Reference proteome</keyword>
<dbReference type="Pfam" id="PF00294">
    <property type="entry name" value="PfkB"/>
    <property type="match status" value="1"/>
</dbReference>
<evidence type="ECO:0000256" key="2">
    <source>
        <dbReference type="ARBA" id="ARBA00022777"/>
    </source>
</evidence>
<reference evidence="4 5" key="1">
    <citation type="submission" date="2016-10" db="EMBL/GenBank/DDBJ databases">
        <authorList>
            <person name="de Groot N.N."/>
        </authorList>
    </citation>
    <scope>NUCLEOTIDE SEQUENCE [LARGE SCALE GENOMIC DNA]</scope>
    <source>
        <strain evidence="4 5">DSM 25927</strain>
    </source>
</reference>
<sequence length="301" mass="32291">MSDPYEVLLFGEALVDQFEERTVVGGAPLNVARHLAGLGLKPLLITRIGRDAVGELIRAEFARFGLSEDALQLDPHLGSGRVRVHATAGGEHRFEILEARAYDAIEAAPALAAARAAAGATLYFGSLAQRAAGSRLSLAQLRREHRGPGFCDLNWRENQLPLAEALPSLRGCSTLKLNETELRLLQQQLCLPSSTARALLGQLGIGQLLVSCGAHGAWSLDSEGRRQEVAAPAQDRLVDTVGAGDAFAAVMLCAQRRGWPLPQALQRATAFASAICGIRGAVPDSLDFYKPWRQAWALRCA</sequence>
<evidence type="ECO:0000313" key="5">
    <source>
        <dbReference type="Proteomes" id="UP000199233"/>
    </source>
</evidence>
<accession>A0A1H9AQ18</accession>
<dbReference type="EMBL" id="FOFS01000001">
    <property type="protein sequence ID" value="SEP78902.1"/>
    <property type="molecule type" value="Genomic_DNA"/>
</dbReference>
<name>A0A1H9AQ18_9GAMM</name>
<dbReference type="Proteomes" id="UP000199233">
    <property type="component" value="Unassembled WGS sequence"/>
</dbReference>
<dbReference type="PANTHER" id="PTHR10584">
    <property type="entry name" value="SUGAR KINASE"/>
    <property type="match status" value="1"/>
</dbReference>
<dbReference type="SUPFAM" id="SSF53613">
    <property type="entry name" value="Ribokinase-like"/>
    <property type="match status" value="1"/>
</dbReference>
<dbReference type="STRING" id="489703.SAMN04488038_101492"/>
<evidence type="ECO:0000256" key="1">
    <source>
        <dbReference type="ARBA" id="ARBA00022679"/>
    </source>
</evidence>
<organism evidence="4 5">
    <name type="scientific">Solimonas aquatica</name>
    <dbReference type="NCBI Taxonomy" id="489703"/>
    <lineage>
        <taxon>Bacteria</taxon>
        <taxon>Pseudomonadati</taxon>
        <taxon>Pseudomonadota</taxon>
        <taxon>Gammaproteobacteria</taxon>
        <taxon>Nevskiales</taxon>
        <taxon>Nevskiaceae</taxon>
        <taxon>Solimonas</taxon>
    </lineage>
</organism>
<evidence type="ECO:0000259" key="3">
    <source>
        <dbReference type="Pfam" id="PF00294"/>
    </source>
</evidence>
<dbReference type="InterPro" id="IPR029056">
    <property type="entry name" value="Ribokinase-like"/>
</dbReference>
<dbReference type="InterPro" id="IPR011611">
    <property type="entry name" value="PfkB_dom"/>
</dbReference>
<evidence type="ECO:0000313" key="4">
    <source>
        <dbReference type="EMBL" id="SEP78902.1"/>
    </source>
</evidence>
<protein>
    <submittedName>
        <fullName evidence="4">Fructokinase</fullName>
    </submittedName>
</protein>
<dbReference type="AlphaFoldDB" id="A0A1H9AQ18"/>
<dbReference type="RefSeq" id="WP_093281464.1">
    <property type="nucleotide sequence ID" value="NZ_FOFS01000001.1"/>
</dbReference>